<name>A0A2I0B1P4_9ASPA</name>
<dbReference type="AlphaFoldDB" id="A0A2I0B1P4"/>
<keyword evidence="3" id="KW-1185">Reference proteome</keyword>
<accession>A0A2I0B1P4</accession>
<reference evidence="2 3" key="1">
    <citation type="journal article" date="2017" name="Nature">
        <title>The Apostasia genome and the evolution of orchids.</title>
        <authorList>
            <person name="Zhang G.Q."/>
            <person name="Liu K.W."/>
            <person name="Li Z."/>
            <person name="Lohaus R."/>
            <person name="Hsiao Y.Y."/>
            <person name="Niu S.C."/>
            <person name="Wang J.Y."/>
            <person name="Lin Y.C."/>
            <person name="Xu Q."/>
            <person name="Chen L.J."/>
            <person name="Yoshida K."/>
            <person name="Fujiwara S."/>
            <person name="Wang Z.W."/>
            <person name="Zhang Y.Q."/>
            <person name="Mitsuda N."/>
            <person name="Wang M."/>
            <person name="Liu G.H."/>
            <person name="Pecoraro L."/>
            <person name="Huang H.X."/>
            <person name="Xiao X.J."/>
            <person name="Lin M."/>
            <person name="Wu X.Y."/>
            <person name="Wu W.L."/>
            <person name="Chen Y.Y."/>
            <person name="Chang S.B."/>
            <person name="Sakamoto S."/>
            <person name="Ohme-Takagi M."/>
            <person name="Yagi M."/>
            <person name="Zeng S.J."/>
            <person name="Shen C.Y."/>
            <person name="Yeh C.M."/>
            <person name="Luo Y.B."/>
            <person name="Tsai W.C."/>
            <person name="Van de Peer Y."/>
            <person name="Liu Z.J."/>
        </authorList>
    </citation>
    <scope>NUCLEOTIDE SEQUENCE [LARGE SCALE GENOMIC DNA]</scope>
    <source>
        <strain evidence="3">cv. Shenzhen</strain>
        <tissue evidence="2">Stem</tissue>
    </source>
</reference>
<protein>
    <submittedName>
        <fullName evidence="2">Uncharacterized protein</fullName>
    </submittedName>
</protein>
<feature type="transmembrane region" description="Helical" evidence="1">
    <location>
        <begin position="361"/>
        <end position="387"/>
    </location>
</feature>
<keyword evidence="1" id="KW-0472">Membrane</keyword>
<dbReference type="EMBL" id="KZ451923">
    <property type="protein sequence ID" value="PKA61710.1"/>
    <property type="molecule type" value="Genomic_DNA"/>
</dbReference>
<feature type="transmembrane region" description="Helical" evidence="1">
    <location>
        <begin position="514"/>
        <end position="537"/>
    </location>
</feature>
<feature type="transmembrane region" description="Helical" evidence="1">
    <location>
        <begin position="436"/>
        <end position="454"/>
    </location>
</feature>
<dbReference type="Proteomes" id="UP000236161">
    <property type="component" value="Unassembled WGS sequence"/>
</dbReference>
<dbReference type="GO" id="GO:0009507">
    <property type="term" value="C:chloroplast"/>
    <property type="evidence" value="ECO:0007669"/>
    <property type="project" value="TreeGrafter"/>
</dbReference>
<organism evidence="2 3">
    <name type="scientific">Apostasia shenzhenica</name>
    <dbReference type="NCBI Taxonomy" id="1088818"/>
    <lineage>
        <taxon>Eukaryota</taxon>
        <taxon>Viridiplantae</taxon>
        <taxon>Streptophyta</taxon>
        <taxon>Embryophyta</taxon>
        <taxon>Tracheophyta</taxon>
        <taxon>Spermatophyta</taxon>
        <taxon>Magnoliopsida</taxon>
        <taxon>Liliopsida</taxon>
        <taxon>Asparagales</taxon>
        <taxon>Orchidaceae</taxon>
        <taxon>Apostasioideae</taxon>
        <taxon>Apostasia</taxon>
    </lineage>
</organism>
<evidence type="ECO:0000313" key="2">
    <source>
        <dbReference type="EMBL" id="PKA61710.1"/>
    </source>
</evidence>
<feature type="transmembrane region" description="Helical" evidence="1">
    <location>
        <begin position="327"/>
        <end position="349"/>
    </location>
</feature>
<feature type="transmembrane region" description="Helical" evidence="1">
    <location>
        <begin position="407"/>
        <end position="430"/>
    </location>
</feature>
<gene>
    <name evidence="2" type="ORF">AXF42_Ash008540</name>
</gene>
<sequence length="543" mass="60040">MAVAAFVFLTDHRTSLHLQSPLFSSETEPTARSPSVSLLPFILLFGHLQNNTVIGSDSHCSEIMFILQKNLLSLLCSEIMGFMDRRGKEGNYNSMAMGEAHSTFSSTARICLRGGEPVAGLLTPKGPKPSFRWCLRHARRAFRPSCAAVSQVLHWILVSSAQSLHLNSWSFRGNGELHPLLRLVLAWRAANSWHSQSPPLLFPSGLLSPAYLLLFIVIPRFAISEDQSTHSGLKLDTLEPEQLDIFPEAESTESSLPIPAERTNGKPGFISFHGLPYERREEFFGSSPSKEKPKIFWFIGPTILVAFLVLPSLYLRRIFSTLFEDSLLTGSCFFLVEAMAGCTSPLISLCFEVGTLLGDDYFLILFFAEALFYGGVAIFVFLVDYIWRPLKSVAASNSNWSKTQFGLRLSSVTTLVLSLIIPLVTMGLVWPWTGPAASATLAPYLVGLVVQFAFEQYAQHYKSPAWPVIPVIFQVYRLHQLNRAAQLVSALSHSVRGAETTSQTLAIHSSLGTLLSVLQILGVICIWSLSSFLMRFLPSSSAT</sequence>
<proteinExistence type="predicted"/>
<keyword evidence="1" id="KW-0812">Transmembrane</keyword>
<dbReference type="OrthoDB" id="1927955at2759"/>
<dbReference type="STRING" id="1088818.A0A2I0B1P4"/>
<feature type="transmembrane region" description="Helical" evidence="1">
    <location>
        <begin position="295"/>
        <end position="315"/>
    </location>
</feature>
<keyword evidence="1" id="KW-1133">Transmembrane helix</keyword>
<evidence type="ECO:0000313" key="3">
    <source>
        <dbReference type="Proteomes" id="UP000236161"/>
    </source>
</evidence>
<evidence type="ECO:0000256" key="1">
    <source>
        <dbReference type="SAM" id="Phobius"/>
    </source>
</evidence>
<dbReference type="PANTHER" id="PTHR33918">
    <property type="entry name" value="OS01G0704200 PROTEIN"/>
    <property type="match status" value="1"/>
</dbReference>
<dbReference type="PANTHER" id="PTHR33918:SF2">
    <property type="entry name" value="OS01G0704200 PROTEIN"/>
    <property type="match status" value="1"/>
</dbReference>